<dbReference type="Gene3D" id="2.40.50.100">
    <property type="match status" value="1"/>
</dbReference>
<comment type="subcellular location">
    <subcellularLocation>
        <location evidence="1">Cell envelope</location>
    </subcellularLocation>
</comment>
<dbReference type="PANTHER" id="PTHR32347:SF23">
    <property type="entry name" value="BLL5650 PROTEIN"/>
    <property type="match status" value="1"/>
</dbReference>
<dbReference type="RefSeq" id="WP_150445003.1">
    <property type="nucleotide sequence ID" value="NZ_VYQE01000002.1"/>
</dbReference>
<keyword evidence="2 3" id="KW-0175">Coiled coil</keyword>
<dbReference type="EMBL" id="VYQE01000002">
    <property type="protein sequence ID" value="KAA9009469.1"/>
    <property type="molecule type" value="Genomic_DNA"/>
</dbReference>
<organism evidence="5 6">
    <name type="scientific">Histidinibacterium aquaticum</name>
    <dbReference type="NCBI Taxonomy" id="2613962"/>
    <lineage>
        <taxon>Bacteria</taxon>
        <taxon>Pseudomonadati</taxon>
        <taxon>Pseudomonadota</taxon>
        <taxon>Alphaproteobacteria</taxon>
        <taxon>Rhodobacterales</taxon>
        <taxon>Paracoccaceae</taxon>
        <taxon>Histidinibacterium</taxon>
    </lineage>
</organism>
<dbReference type="PANTHER" id="PTHR32347">
    <property type="entry name" value="EFFLUX SYSTEM COMPONENT YKNX-RELATED"/>
    <property type="match status" value="1"/>
</dbReference>
<dbReference type="GO" id="GO:0030313">
    <property type="term" value="C:cell envelope"/>
    <property type="evidence" value="ECO:0007669"/>
    <property type="project" value="UniProtKB-SubCell"/>
</dbReference>
<dbReference type="Gene3D" id="1.10.287.470">
    <property type="entry name" value="Helix hairpin bin"/>
    <property type="match status" value="1"/>
</dbReference>
<gene>
    <name evidence="5" type="ORF">F3S47_09525</name>
</gene>
<accession>A0A5J5GMK5</accession>
<feature type="region of interest" description="Disordered" evidence="4">
    <location>
        <begin position="56"/>
        <end position="80"/>
    </location>
</feature>
<evidence type="ECO:0000313" key="5">
    <source>
        <dbReference type="EMBL" id="KAA9009469.1"/>
    </source>
</evidence>
<evidence type="ECO:0000256" key="3">
    <source>
        <dbReference type="SAM" id="Coils"/>
    </source>
</evidence>
<evidence type="ECO:0000313" key="6">
    <source>
        <dbReference type="Proteomes" id="UP000326554"/>
    </source>
</evidence>
<name>A0A5J5GMK5_9RHOB</name>
<protein>
    <submittedName>
        <fullName evidence="5">Biotin/lipoyl-binding protein</fullName>
    </submittedName>
</protein>
<dbReference type="Proteomes" id="UP000326554">
    <property type="component" value="Unassembled WGS sequence"/>
</dbReference>
<reference evidence="5 6" key="1">
    <citation type="submission" date="2019-09" db="EMBL/GenBank/DDBJ databases">
        <authorList>
            <person name="Park J.-S."/>
            <person name="Choi H.-J."/>
        </authorList>
    </citation>
    <scope>NUCLEOTIDE SEQUENCE [LARGE SCALE GENOMIC DNA]</scope>
    <source>
        <strain evidence="5 6">176SS1-4</strain>
    </source>
</reference>
<dbReference type="AlphaFoldDB" id="A0A5J5GMK5"/>
<dbReference type="SUPFAM" id="SSF111369">
    <property type="entry name" value="HlyD-like secretion proteins"/>
    <property type="match status" value="1"/>
</dbReference>
<dbReference type="InterPro" id="IPR050465">
    <property type="entry name" value="UPF0194_transport"/>
</dbReference>
<evidence type="ECO:0000256" key="2">
    <source>
        <dbReference type="ARBA" id="ARBA00023054"/>
    </source>
</evidence>
<proteinExistence type="predicted"/>
<keyword evidence="6" id="KW-1185">Reference proteome</keyword>
<feature type="coiled-coil region" evidence="3">
    <location>
        <begin position="397"/>
        <end position="452"/>
    </location>
</feature>
<evidence type="ECO:0000256" key="4">
    <source>
        <dbReference type="SAM" id="MobiDB-lite"/>
    </source>
</evidence>
<comment type="caution">
    <text evidence="5">The sequence shown here is derived from an EMBL/GenBank/DDBJ whole genome shotgun (WGS) entry which is preliminary data.</text>
</comment>
<evidence type="ECO:0000256" key="1">
    <source>
        <dbReference type="ARBA" id="ARBA00004196"/>
    </source>
</evidence>
<sequence>MLDQGSSRAKTGSPGGVARAARRHLQEIDGIHGCSIFLRTGGESWIEAARVGTAPLADPGPVLQATEPDSGGTVRPRGEAEEQDGWLATYACVGPEVELVLIAGFKPIDPGPLQARLEKLEAKAGWLLVAALRERSQQKGDIAQGLEMGGAILQEAPSARNRLQLAHQWIARLERAFQPGLVAVCRVPVATPSLLALSGGAVVDRNSAQRTALEALAAAAMELRAVRIHVAEAGQDTDPDTAQLDDALERLGAGACMLLPLYDGDNCRSVVIVLWNDAITPLPDMAAAELIGSILESAMSIQQRAHPSLLRRAGTWLADTAAALFGRRGLKLKVALLVAVLVLVAASQIPSSVAPAFNATVEARDRRIVSAPFDGFVAEAPFELGDTVPAGDVIVAMEDTDLRLELAQAQAEQARLETEIQAARADRDTARLRELAAQLEQVDVRVELLEYQREQTRQVVDTETVVIGGDAWERVGGRVRLGEPLLEVAEPGSFAVRARIDEGWVADLPDGASGQLLLSAFPETPIPVRLERVTSQSSMEEGVNVFTSWMTLEDGGGEVALRDGMRGIVRVDAGESTLLAEYTRGLRRWFSTRLWALQ</sequence>